<feature type="compositionally biased region" description="Basic residues" evidence="1">
    <location>
        <begin position="198"/>
        <end position="208"/>
    </location>
</feature>
<dbReference type="GO" id="GO:0005576">
    <property type="term" value="C:extracellular region"/>
    <property type="evidence" value="ECO:0007669"/>
    <property type="project" value="InterPro"/>
</dbReference>
<evidence type="ECO:0000259" key="3">
    <source>
        <dbReference type="PROSITE" id="PS50940"/>
    </source>
</evidence>
<evidence type="ECO:0000256" key="2">
    <source>
        <dbReference type="SAM" id="SignalP"/>
    </source>
</evidence>
<feature type="compositionally biased region" description="Basic and acidic residues" evidence="1">
    <location>
        <begin position="183"/>
        <end position="192"/>
    </location>
</feature>
<feature type="chain" id="PRO_5035272274" description="Chitin-binding type-2 domain-containing protein" evidence="2">
    <location>
        <begin position="18"/>
        <end position="294"/>
    </location>
</feature>
<evidence type="ECO:0000313" key="5">
    <source>
        <dbReference type="Proteomes" id="UP000708208"/>
    </source>
</evidence>
<dbReference type="SMART" id="SM00494">
    <property type="entry name" value="ChtBD2"/>
    <property type="match status" value="1"/>
</dbReference>
<evidence type="ECO:0000256" key="1">
    <source>
        <dbReference type="SAM" id="MobiDB-lite"/>
    </source>
</evidence>
<dbReference type="AlphaFoldDB" id="A0A8J2LFX0"/>
<dbReference type="Proteomes" id="UP000708208">
    <property type="component" value="Unassembled WGS sequence"/>
</dbReference>
<proteinExistence type="predicted"/>
<feature type="compositionally biased region" description="Low complexity" evidence="1">
    <location>
        <begin position="209"/>
        <end position="218"/>
    </location>
</feature>
<dbReference type="EMBL" id="CAJVCH010570617">
    <property type="protein sequence ID" value="CAG7835382.1"/>
    <property type="molecule type" value="Genomic_DNA"/>
</dbReference>
<name>A0A8J2LFX0_9HEXA</name>
<reference evidence="4" key="1">
    <citation type="submission" date="2021-06" db="EMBL/GenBank/DDBJ databases">
        <authorList>
            <person name="Hodson N. C."/>
            <person name="Mongue J. A."/>
            <person name="Jaron S. K."/>
        </authorList>
    </citation>
    <scope>NUCLEOTIDE SEQUENCE</scope>
</reference>
<feature type="region of interest" description="Disordered" evidence="1">
    <location>
        <begin position="181"/>
        <end position="231"/>
    </location>
</feature>
<evidence type="ECO:0000313" key="4">
    <source>
        <dbReference type="EMBL" id="CAG7835382.1"/>
    </source>
</evidence>
<feature type="domain" description="Chitin-binding type-2" evidence="3">
    <location>
        <begin position="39"/>
        <end position="94"/>
    </location>
</feature>
<dbReference type="GO" id="GO:0008061">
    <property type="term" value="F:chitin binding"/>
    <property type="evidence" value="ECO:0007669"/>
    <property type="project" value="InterPro"/>
</dbReference>
<comment type="caution">
    <text evidence="4">The sequence shown here is derived from an EMBL/GenBank/DDBJ whole genome shotgun (WGS) entry which is preliminary data.</text>
</comment>
<dbReference type="Pfam" id="PF01607">
    <property type="entry name" value="CBM_14"/>
    <property type="match status" value="1"/>
</dbReference>
<dbReference type="OrthoDB" id="10674403at2759"/>
<protein>
    <recommendedName>
        <fullName evidence="3">Chitin-binding type-2 domain-containing protein</fullName>
    </recommendedName>
</protein>
<dbReference type="InterPro" id="IPR002557">
    <property type="entry name" value="Chitin-bd_dom"/>
</dbReference>
<organism evidence="4 5">
    <name type="scientific">Allacma fusca</name>
    <dbReference type="NCBI Taxonomy" id="39272"/>
    <lineage>
        <taxon>Eukaryota</taxon>
        <taxon>Metazoa</taxon>
        <taxon>Ecdysozoa</taxon>
        <taxon>Arthropoda</taxon>
        <taxon>Hexapoda</taxon>
        <taxon>Collembola</taxon>
        <taxon>Symphypleona</taxon>
        <taxon>Sminthuridae</taxon>
        <taxon>Allacma</taxon>
    </lineage>
</organism>
<sequence length="294" mass="33103">MTNFLMVTLLPFTVISCSFLPASKDQFDRDYYNSAESEFPLCETKDELIPHIHCFLYYTCNNSIPTLNICDHSMYFNRKTGKCDKKDNVEDCVEGVRILPGTSFPSSLKNIFRVVTSAPFLDEEDFEDKADYTEPGTAQLRMPRTERSNTIESFEEATQIILPEFMQVRTTTTTQMTPVVEEVTPRSERTKADSPGFGKKKEKNKSKVKTTTTTTESSIATPMPVIDPLPSKTLPVTMSSNETVGDGCTPAKIVIHHYPGPCKAEFTCSDGSSFLIEHCISNLIWKPKHFDMII</sequence>
<feature type="signal peptide" evidence="2">
    <location>
        <begin position="1"/>
        <end position="17"/>
    </location>
</feature>
<accession>A0A8J2LFX0</accession>
<keyword evidence="2" id="KW-0732">Signal</keyword>
<keyword evidence="5" id="KW-1185">Reference proteome</keyword>
<gene>
    <name evidence="4" type="ORF">AFUS01_LOCUS44755</name>
</gene>
<dbReference type="PROSITE" id="PS50940">
    <property type="entry name" value="CHIT_BIND_II"/>
    <property type="match status" value="1"/>
</dbReference>